<proteinExistence type="predicted"/>
<keyword evidence="2" id="KW-1185">Reference proteome</keyword>
<sequence>MKILQDWHIERNGSELGMKEVGVDILADKLGKFYCETKLQQPSESTIENDKDYHKNTWGAL</sequence>
<dbReference type="Proteomes" id="UP001217089">
    <property type="component" value="Unassembled WGS sequence"/>
</dbReference>
<evidence type="ECO:0000313" key="2">
    <source>
        <dbReference type="Proteomes" id="UP001217089"/>
    </source>
</evidence>
<comment type="caution">
    <text evidence="1">The sequence shown here is derived from an EMBL/GenBank/DDBJ whole genome shotgun (WGS) entry which is preliminary data.</text>
</comment>
<evidence type="ECO:0000313" key="1">
    <source>
        <dbReference type="EMBL" id="KAJ8309481.1"/>
    </source>
</evidence>
<gene>
    <name evidence="1" type="ORF">KUTeg_014355</name>
</gene>
<protein>
    <submittedName>
        <fullName evidence="1">Uncharacterized protein</fullName>
    </submittedName>
</protein>
<name>A0ABQ9EYU4_TEGGR</name>
<organism evidence="1 2">
    <name type="scientific">Tegillarca granosa</name>
    <name type="common">Malaysian cockle</name>
    <name type="synonym">Anadara granosa</name>
    <dbReference type="NCBI Taxonomy" id="220873"/>
    <lineage>
        <taxon>Eukaryota</taxon>
        <taxon>Metazoa</taxon>
        <taxon>Spiralia</taxon>
        <taxon>Lophotrochozoa</taxon>
        <taxon>Mollusca</taxon>
        <taxon>Bivalvia</taxon>
        <taxon>Autobranchia</taxon>
        <taxon>Pteriomorphia</taxon>
        <taxon>Arcoida</taxon>
        <taxon>Arcoidea</taxon>
        <taxon>Arcidae</taxon>
        <taxon>Tegillarca</taxon>
    </lineage>
</organism>
<dbReference type="EMBL" id="JARBDR010000657">
    <property type="protein sequence ID" value="KAJ8309481.1"/>
    <property type="molecule type" value="Genomic_DNA"/>
</dbReference>
<accession>A0ABQ9EYU4</accession>
<reference evidence="1 2" key="1">
    <citation type="submission" date="2022-12" db="EMBL/GenBank/DDBJ databases">
        <title>Chromosome-level genome of Tegillarca granosa.</title>
        <authorList>
            <person name="Kim J."/>
        </authorList>
    </citation>
    <scope>NUCLEOTIDE SEQUENCE [LARGE SCALE GENOMIC DNA]</scope>
    <source>
        <strain evidence="1">Teg-2019</strain>
        <tissue evidence="1">Adductor muscle</tissue>
    </source>
</reference>